<dbReference type="SUPFAM" id="SSF49785">
    <property type="entry name" value="Galactose-binding domain-like"/>
    <property type="match status" value="1"/>
</dbReference>
<dbReference type="InterPro" id="IPR013222">
    <property type="entry name" value="Glyco_hyd_98_carb-bd"/>
</dbReference>
<name>A0ABT4U988_9ACTN</name>
<gene>
    <name evidence="4" type="ORF">O4J56_22935</name>
</gene>
<protein>
    <submittedName>
        <fullName evidence="4">NPCBM/NEW2 domain-containing protein</fullName>
    </submittedName>
</protein>
<dbReference type="Gene3D" id="2.60.120.1060">
    <property type="entry name" value="NPCBM/NEW2 domain"/>
    <property type="match status" value="1"/>
</dbReference>
<feature type="transmembrane region" description="Helical" evidence="2">
    <location>
        <begin position="12"/>
        <end position="35"/>
    </location>
</feature>
<keyword evidence="5" id="KW-1185">Reference proteome</keyword>
<proteinExistence type="predicted"/>
<feature type="domain" description="Glycosyl hydrolase family 98 putative carbohydrate-binding module" evidence="3">
    <location>
        <begin position="87"/>
        <end position="217"/>
    </location>
</feature>
<feature type="region of interest" description="Disordered" evidence="1">
    <location>
        <begin position="57"/>
        <end position="101"/>
    </location>
</feature>
<comment type="caution">
    <text evidence="4">The sequence shown here is derived from an EMBL/GenBank/DDBJ whole genome shotgun (WGS) entry which is preliminary data.</text>
</comment>
<keyword evidence="2" id="KW-0812">Transmembrane</keyword>
<dbReference type="RefSeq" id="WP_270688552.1">
    <property type="nucleotide sequence ID" value="NZ_JAQFWQ010000081.1"/>
</dbReference>
<accession>A0ABT4U988</accession>
<keyword evidence="2" id="KW-1133">Transmembrane helix</keyword>
<organism evidence="4 5">
    <name type="scientific">Nocardiopsis endophytica</name>
    <dbReference type="NCBI Taxonomy" id="3018445"/>
    <lineage>
        <taxon>Bacteria</taxon>
        <taxon>Bacillati</taxon>
        <taxon>Actinomycetota</taxon>
        <taxon>Actinomycetes</taxon>
        <taxon>Streptosporangiales</taxon>
        <taxon>Nocardiopsidaceae</taxon>
        <taxon>Nocardiopsis</taxon>
    </lineage>
</organism>
<evidence type="ECO:0000313" key="4">
    <source>
        <dbReference type="EMBL" id="MDA2813520.1"/>
    </source>
</evidence>
<keyword evidence="2" id="KW-0472">Membrane</keyword>
<dbReference type="InterPro" id="IPR008979">
    <property type="entry name" value="Galactose-bd-like_sf"/>
</dbReference>
<dbReference type="SMART" id="SM00776">
    <property type="entry name" value="NPCBM"/>
    <property type="match status" value="1"/>
</dbReference>
<evidence type="ECO:0000259" key="3">
    <source>
        <dbReference type="SMART" id="SM00776"/>
    </source>
</evidence>
<evidence type="ECO:0000256" key="1">
    <source>
        <dbReference type="SAM" id="MobiDB-lite"/>
    </source>
</evidence>
<sequence>MPLSKNVTVPTALLTALAGVVIGTLVTGTTVYFVWRDWKPPNADAPRPEVTVTAEHTVTATPTAPGHSGTAEGEDPEEGPGGPPGERMDDEPLNGLEPVDGNAAVEWGKPMMNGERRDGSMMVELCGVGEVIAYDIGRDWKRLETTVGLADGVGASDGSVTFEVIGDGERLAHTMLALGEEEELSVDVEDVLRLELSMADNDCLEGHAVWVDPVLYA</sequence>
<dbReference type="Proteomes" id="UP001527866">
    <property type="component" value="Unassembled WGS sequence"/>
</dbReference>
<dbReference type="EMBL" id="JAQFWQ010000081">
    <property type="protein sequence ID" value="MDA2813520.1"/>
    <property type="molecule type" value="Genomic_DNA"/>
</dbReference>
<dbReference type="Pfam" id="PF08305">
    <property type="entry name" value="NPCBM"/>
    <property type="match status" value="1"/>
</dbReference>
<evidence type="ECO:0000313" key="5">
    <source>
        <dbReference type="Proteomes" id="UP001527866"/>
    </source>
</evidence>
<evidence type="ECO:0000256" key="2">
    <source>
        <dbReference type="SAM" id="Phobius"/>
    </source>
</evidence>
<reference evidence="4 5" key="1">
    <citation type="submission" date="2023-01" db="EMBL/GenBank/DDBJ databases">
        <title>Draft genome sequence of Nocardiopsis sp. RSe5-2 isolated from halophytes.</title>
        <authorList>
            <person name="Duangmal K."/>
            <person name="Chantavorakit T."/>
        </authorList>
    </citation>
    <scope>NUCLEOTIDE SEQUENCE [LARGE SCALE GENOMIC DNA]</scope>
    <source>
        <strain evidence="4 5">RSe5-2</strain>
    </source>
</reference>
<dbReference type="InterPro" id="IPR038637">
    <property type="entry name" value="NPCBM_sf"/>
</dbReference>